<organism evidence="1 2">
    <name type="scientific">Eretmocerus hayati</name>
    <dbReference type="NCBI Taxonomy" id="131215"/>
    <lineage>
        <taxon>Eukaryota</taxon>
        <taxon>Metazoa</taxon>
        <taxon>Ecdysozoa</taxon>
        <taxon>Arthropoda</taxon>
        <taxon>Hexapoda</taxon>
        <taxon>Insecta</taxon>
        <taxon>Pterygota</taxon>
        <taxon>Neoptera</taxon>
        <taxon>Endopterygota</taxon>
        <taxon>Hymenoptera</taxon>
        <taxon>Apocrita</taxon>
        <taxon>Proctotrupomorpha</taxon>
        <taxon>Chalcidoidea</taxon>
        <taxon>Aphelinidae</taxon>
        <taxon>Aphelininae</taxon>
        <taxon>Eretmocerus</taxon>
    </lineage>
</organism>
<reference evidence="1" key="1">
    <citation type="submission" date="2023-04" db="EMBL/GenBank/DDBJ databases">
        <title>A chromosome-level genome assembly of the parasitoid wasp Eretmocerus hayati.</title>
        <authorList>
            <person name="Zhong Y."/>
            <person name="Liu S."/>
            <person name="Liu Y."/>
        </authorList>
    </citation>
    <scope>NUCLEOTIDE SEQUENCE</scope>
    <source>
        <strain evidence="1">ZJU_SS_LIU_2023</strain>
    </source>
</reference>
<proteinExistence type="predicted"/>
<dbReference type="EMBL" id="CM056742">
    <property type="protein sequence ID" value="KAJ8680918.1"/>
    <property type="molecule type" value="Genomic_DNA"/>
</dbReference>
<protein>
    <submittedName>
        <fullName evidence="1">Uncharacterized protein</fullName>
    </submittedName>
</protein>
<sequence>MSTATSYEGNGFVNAEKTRIRTDFDWFQGFQVLMVIWCIIIVHAYYSGDLTKWSNPMDSENRICGIDPQVISRPYLLAYNSESSMCWHECPLKDFSYEKLKLPDGAETKNPFNASNLQSEGLICHPGVNIQLANSWDQVDELVRLGRCAKSYRGSKNPPKNHRCSGSLNPEERILRVKIASHDDEWTRRLPILASEIGNHKFSIVFYIVMNVLLTLGAMKMMRRSTVRITYIVAIILFIAFIREFYKQYVGDVQEGSMNDVLFVLAFYLGILVIIICIVNYYWEYLILNCKIIQESFRIAKMSKSVLLIPLLQSIVFLVLLFLGVRASLCLSSIDFATYRVHLDQSESCTCPKELGYRNGSTCEPDTFEKRCYVKDPDNGCLFSGCLMHGRKMSSEGFVHFFNFLGLYWAYFFLVGFGDMILASAYVHWNSRSRSNSDPESIGDGAQDGETGAVASESERLITLKDGARIAGRYHLGTVAYGAAILPICAIIRYKLTLVKLGIKALRNFLQKIDKPFTAVILLTLKCVFDFIEHFMESITDRAYIVCAIHGYDLRSAAKSAYGLLTRNVERVVNVSKTTNIFLLVLTTMIARLTTLIAIPHYLALDDFTSYSILSLISLSSVAVTWFFMRTIDVAVNTASECFIEDYDTISKQSSEKPYFANEEISQLLQKQ</sequence>
<evidence type="ECO:0000313" key="2">
    <source>
        <dbReference type="Proteomes" id="UP001239111"/>
    </source>
</evidence>
<gene>
    <name evidence="1" type="ORF">QAD02_016705</name>
</gene>
<evidence type="ECO:0000313" key="1">
    <source>
        <dbReference type="EMBL" id="KAJ8680918.1"/>
    </source>
</evidence>
<comment type="caution">
    <text evidence="1">The sequence shown here is derived from an EMBL/GenBank/DDBJ whole genome shotgun (WGS) entry which is preliminary data.</text>
</comment>
<accession>A0ACC2PBU7</accession>
<keyword evidence="2" id="KW-1185">Reference proteome</keyword>
<dbReference type="Proteomes" id="UP001239111">
    <property type="component" value="Chromosome 2"/>
</dbReference>
<name>A0ACC2PBU7_9HYME</name>